<accession>A0ABX1SYW1</accession>
<evidence type="ECO:0000313" key="3">
    <source>
        <dbReference type="Proteomes" id="UP000553756"/>
    </source>
</evidence>
<keyword evidence="1" id="KW-0472">Membrane</keyword>
<dbReference type="EMBL" id="JAAIIJ010000010">
    <property type="protein sequence ID" value="NMN02002.1"/>
    <property type="molecule type" value="Genomic_DNA"/>
</dbReference>
<name>A0ABX1SYW1_9BIFI</name>
<sequence>MAQGTRNGKRKRAVSKRQQAVYRRRRIVVGIGLLLALALAIFCVYSIVRGVGEIGPAISRATASHAALGRDSAPEPKRTTGVKNCASSDTRLELSAQAASVAVGGSLQWTETITHEGTDSCLIDDSDSSLVLTITSGDETVWRSDLCPVDGTQLLMASGDRKVRTVTWNTNRTGTECADDATLPKVDRGTYVARLTLKNDSKAQSPPVTIEVQ</sequence>
<keyword evidence="3" id="KW-1185">Reference proteome</keyword>
<dbReference type="Proteomes" id="UP000553756">
    <property type="component" value="Unassembled WGS sequence"/>
</dbReference>
<feature type="transmembrane region" description="Helical" evidence="1">
    <location>
        <begin position="27"/>
        <end position="48"/>
    </location>
</feature>
<proteinExistence type="predicted"/>
<keyword evidence="1" id="KW-0812">Transmembrane</keyword>
<protein>
    <recommendedName>
        <fullName evidence="4">Peptide ABC transporter permease</fullName>
    </recommendedName>
</protein>
<evidence type="ECO:0000256" key="1">
    <source>
        <dbReference type="SAM" id="Phobius"/>
    </source>
</evidence>
<reference evidence="2 3" key="1">
    <citation type="submission" date="2020-02" db="EMBL/GenBank/DDBJ databases">
        <title>Characterization of phylogenetic diversity of novel bifidobacterial species isolated in Czech ZOOs.</title>
        <authorList>
            <person name="Lugli G.A."/>
            <person name="Vera N.B."/>
            <person name="Ventura M."/>
        </authorList>
    </citation>
    <scope>NUCLEOTIDE SEQUENCE [LARGE SCALE GENOMIC DNA]</scope>
    <source>
        <strain evidence="2 3">DSM 109963</strain>
    </source>
</reference>
<dbReference type="RefSeq" id="WP_172144610.1">
    <property type="nucleotide sequence ID" value="NZ_JAAIIJ010000010.1"/>
</dbReference>
<organism evidence="2 3">
    <name type="scientific">Bifidobacterium panos</name>
    <dbReference type="NCBI Taxonomy" id="2675321"/>
    <lineage>
        <taxon>Bacteria</taxon>
        <taxon>Bacillati</taxon>
        <taxon>Actinomycetota</taxon>
        <taxon>Actinomycetes</taxon>
        <taxon>Bifidobacteriales</taxon>
        <taxon>Bifidobacteriaceae</taxon>
        <taxon>Bifidobacterium</taxon>
    </lineage>
</organism>
<evidence type="ECO:0008006" key="4">
    <source>
        <dbReference type="Google" id="ProtNLM"/>
    </source>
</evidence>
<gene>
    <name evidence="2" type="ORF">G1C94_0624</name>
</gene>
<keyword evidence="1" id="KW-1133">Transmembrane helix</keyword>
<comment type="caution">
    <text evidence="2">The sequence shown here is derived from an EMBL/GenBank/DDBJ whole genome shotgun (WGS) entry which is preliminary data.</text>
</comment>
<evidence type="ECO:0000313" key="2">
    <source>
        <dbReference type="EMBL" id="NMN02002.1"/>
    </source>
</evidence>